<name>H2YZR1_CIOSA</name>
<dbReference type="Pfam" id="PF11540">
    <property type="entry name" value="Dynein_IC2"/>
    <property type="match status" value="1"/>
</dbReference>
<evidence type="ECO:0000256" key="2">
    <source>
        <dbReference type="ARBA" id="ARBA00011059"/>
    </source>
</evidence>
<comment type="similarity">
    <text evidence="2">Belongs to the dynein intermediate chain family.</text>
</comment>
<dbReference type="AlphaFoldDB" id="H2YZR1"/>
<feature type="repeat" description="WD" evidence="7">
    <location>
        <begin position="479"/>
        <end position="526"/>
    </location>
</feature>
<dbReference type="GO" id="GO:0045503">
    <property type="term" value="F:dynein light chain binding"/>
    <property type="evidence" value="ECO:0007669"/>
    <property type="project" value="TreeGrafter"/>
</dbReference>
<keyword evidence="4 7" id="KW-0853">WD repeat</keyword>
<dbReference type="SUPFAM" id="SSF50978">
    <property type="entry name" value="WD40 repeat-like"/>
    <property type="match status" value="1"/>
</dbReference>
<dbReference type="Proteomes" id="UP000007875">
    <property type="component" value="Unassembled WGS sequence"/>
</dbReference>
<evidence type="ECO:0000256" key="7">
    <source>
        <dbReference type="PROSITE-ProRule" id="PRU00221"/>
    </source>
</evidence>
<dbReference type="PROSITE" id="PS50294">
    <property type="entry name" value="WD_REPEATS_REGION"/>
    <property type="match status" value="1"/>
</dbReference>
<evidence type="ECO:0000313" key="10">
    <source>
        <dbReference type="Proteomes" id="UP000007875"/>
    </source>
</evidence>
<evidence type="ECO:0000313" key="9">
    <source>
        <dbReference type="Ensembl" id="ENSCSAVP00000010823.1"/>
    </source>
</evidence>
<evidence type="ECO:0000256" key="4">
    <source>
        <dbReference type="ARBA" id="ARBA00022574"/>
    </source>
</evidence>
<dbReference type="Gene3D" id="2.130.10.10">
    <property type="entry name" value="YVTN repeat-like/Quinoprotein amine dehydrogenase"/>
    <property type="match status" value="2"/>
</dbReference>
<reference evidence="10" key="1">
    <citation type="submission" date="2003-08" db="EMBL/GenBank/DDBJ databases">
        <authorList>
            <person name="Birren B."/>
            <person name="Nusbaum C."/>
            <person name="Abebe A."/>
            <person name="Abouelleil A."/>
            <person name="Adekoya E."/>
            <person name="Ait-zahra M."/>
            <person name="Allen N."/>
            <person name="Allen T."/>
            <person name="An P."/>
            <person name="Anderson M."/>
            <person name="Anderson S."/>
            <person name="Arachchi H."/>
            <person name="Armbruster J."/>
            <person name="Bachantsang P."/>
            <person name="Baldwin J."/>
            <person name="Barry A."/>
            <person name="Bayul T."/>
            <person name="Blitshsteyn B."/>
            <person name="Bloom T."/>
            <person name="Blye J."/>
            <person name="Boguslavskiy L."/>
            <person name="Borowsky M."/>
            <person name="Boukhgalter B."/>
            <person name="Brunache A."/>
            <person name="Butler J."/>
            <person name="Calixte N."/>
            <person name="Calvo S."/>
            <person name="Camarata J."/>
            <person name="Campo K."/>
            <person name="Chang J."/>
            <person name="Cheshatsang Y."/>
            <person name="Citroen M."/>
            <person name="Collymore A."/>
            <person name="Considine T."/>
            <person name="Cook A."/>
            <person name="Cooke P."/>
            <person name="Corum B."/>
            <person name="Cuomo C."/>
            <person name="David R."/>
            <person name="Dawoe T."/>
            <person name="Degray S."/>
            <person name="Dodge S."/>
            <person name="Dooley K."/>
            <person name="Dorje P."/>
            <person name="Dorjee K."/>
            <person name="Dorris L."/>
            <person name="Duffey N."/>
            <person name="Dupes A."/>
            <person name="Elkins T."/>
            <person name="Engels R."/>
            <person name="Erickson J."/>
            <person name="Farina A."/>
            <person name="Faro S."/>
            <person name="Ferreira P."/>
            <person name="Fischer H."/>
            <person name="Fitzgerald M."/>
            <person name="Foley K."/>
            <person name="Gage D."/>
            <person name="Galagan J."/>
            <person name="Gearin G."/>
            <person name="Gnerre S."/>
            <person name="Gnirke A."/>
            <person name="Goyette A."/>
            <person name="Graham J."/>
            <person name="Grandbois E."/>
            <person name="Gyaltsen K."/>
            <person name="Hafez N."/>
            <person name="Hagopian D."/>
            <person name="Hagos B."/>
            <person name="Hall J."/>
            <person name="Hatcher B."/>
            <person name="Heller A."/>
            <person name="Higgins H."/>
            <person name="Honan T."/>
            <person name="Horn A."/>
            <person name="Houde N."/>
            <person name="Hughes L."/>
            <person name="Hulme W."/>
            <person name="Husby E."/>
            <person name="Iliev I."/>
            <person name="Jaffe D."/>
            <person name="Jones C."/>
            <person name="Kamal M."/>
            <person name="Kamat A."/>
            <person name="Kamvysselis M."/>
            <person name="Karlsson E."/>
            <person name="Kells C."/>
            <person name="Kieu A."/>
            <person name="Kisner P."/>
            <person name="Kodira C."/>
            <person name="Kulbokas E."/>
            <person name="Labutti K."/>
            <person name="Lama D."/>
            <person name="Landers T."/>
            <person name="Leger J."/>
            <person name="Levine S."/>
            <person name="Lewis D."/>
            <person name="Lewis T."/>
            <person name="Lindblad-toh K."/>
            <person name="Liu X."/>
            <person name="Lokyitsang T."/>
            <person name="Lokyitsang Y."/>
            <person name="Lucien O."/>
            <person name="Lui A."/>
            <person name="Ma L.J."/>
            <person name="Mabbitt R."/>
            <person name="Macdonald J."/>
            <person name="Maclean C."/>
            <person name="Major J."/>
            <person name="Manning J."/>
            <person name="Marabella R."/>
            <person name="Maru K."/>
            <person name="Matthews C."/>
            <person name="Mauceli E."/>
            <person name="Mccarthy M."/>
            <person name="Mcdonough S."/>
            <person name="Mcghee T."/>
            <person name="Meldrim J."/>
            <person name="Meneus L."/>
            <person name="Mesirov J."/>
            <person name="Mihalev A."/>
            <person name="Mihova T."/>
            <person name="Mikkelsen T."/>
            <person name="Mlenga V."/>
            <person name="Moru K."/>
            <person name="Mozes J."/>
            <person name="Mulrain L."/>
            <person name="Munson G."/>
            <person name="Naylor J."/>
            <person name="Newes C."/>
            <person name="Nguyen C."/>
            <person name="Nguyen N."/>
            <person name="Nguyen T."/>
            <person name="Nicol R."/>
            <person name="Nielsen C."/>
            <person name="Nizzari M."/>
            <person name="Norbu C."/>
            <person name="Norbu N."/>
            <person name="O'donnell P."/>
            <person name="Okoawo O."/>
            <person name="O'leary S."/>
            <person name="Omotosho B."/>
            <person name="O'neill K."/>
            <person name="Osman S."/>
            <person name="Parker S."/>
            <person name="Perrin D."/>
            <person name="Phunkhang P."/>
            <person name="Piqani B."/>
            <person name="Purcell S."/>
            <person name="Rachupka T."/>
            <person name="Ramasamy U."/>
            <person name="Rameau R."/>
            <person name="Ray V."/>
            <person name="Raymond C."/>
            <person name="Retta R."/>
            <person name="Richardson S."/>
            <person name="Rise C."/>
            <person name="Rodriguez J."/>
            <person name="Rogers J."/>
            <person name="Rogov P."/>
            <person name="Rutman M."/>
            <person name="Schupbach R."/>
            <person name="Seaman C."/>
            <person name="Settipalli S."/>
            <person name="Sharpe T."/>
            <person name="Sheridan J."/>
            <person name="Sherpa N."/>
            <person name="Shi J."/>
            <person name="Smirnov S."/>
            <person name="Smith C."/>
            <person name="Sougnez C."/>
            <person name="Spencer B."/>
            <person name="Stalker J."/>
            <person name="Stange-thomann N."/>
            <person name="Stavropoulos S."/>
            <person name="Stetson K."/>
            <person name="Stone C."/>
            <person name="Stone S."/>
            <person name="Stubbs M."/>
            <person name="Talamas J."/>
            <person name="Tchuinga P."/>
            <person name="Tenzing P."/>
            <person name="Tesfaye S."/>
            <person name="Theodore J."/>
            <person name="Thoulutsang Y."/>
            <person name="Topham K."/>
            <person name="Towey S."/>
            <person name="Tsamla T."/>
            <person name="Tsomo N."/>
            <person name="Vallee D."/>
            <person name="Vassiliev H."/>
            <person name="Venkataraman V."/>
            <person name="Vinson J."/>
            <person name="Vo A."/>
            <person name="Wade C."/>
            <person name="Wang S."/>
            <person name="Wangchuk T."/>
            <person name="Wangdi T."/>
            <person name="Whittaker C."/>
            <person name="Wilkinson J."/>
            <person name="Wu Y."/>
            <person name="Wyman D."/>
            <person name="Yadav S."/>
            <person name="Yang S."/>
            <person name="Yang X."/>
            <person name="Yeager S."/>
            <person name="Yee E."/>
            <person name="Young G."/>
            <person name="Zainoun J."/>
            <person name="Zembeck L."/>
            <person name="Zimmer A."/>
            <person name="Zody M."/>
            <person name="Lander E."/>
        </authorList>
    </citation>
    <scope>NUCLEOTIDE SEQUENCE [LARGE SCALE GENOMIC DNA]</scope>
</reference>
<evidence type="ECO:0000256" key="3">
    <source>
        <dbReference type="ARBA" id="ARBA00022490"/>
    </source>
</evidence>
<evidence type="ECO:0000256" key="1">
    <source>
        <dbReference type="ARBA" id="ARBA00004245"/>
    </source>
</evidence>
<evidence type="ECO:0000256" key="8">
    <source>
        <dbReference type="SAM" id="MobiDB-lite"/>
    </source>
</evidence>
<reference evidence="9" key="2">
    <citation type="submission" date="2025-08" db="UniProtKB">
        <authorList>
            <consortium name="Ensembl"/>
        </authorList>
    </citation>
    <scope>IDENTIFICATION</scope>
</reference>
<dbReference type="Pfam" id="PF00400">
    <property type="entry name" value="WD40"/>
    <property type="match status" value="2"/>
</dbReference>
<dbReference type="PANTHER" id="PTHR12442:SF22">
    <property type="entry name" value="CYTOPLASMIC DYNEIN 1 INTERMEDIATE CHAIN-RELATED"/>
    <property type="match status" value="1"/>
</dbReference>
<keyword evidence="10" id="KW-1185">Reference proteome</keyword>
<evidence type="ECO:0000256" key="5">
    <source>
        <dbReference type="ARBA" id="ARBA00022737"/>
    </source>
</evidence>
<accession>H2YZR1</accession>
<keyword evidence="3" id="KW-0963">Cytoplasm</keyword>
<comment type="subcellular location">
    <subcellularLocation>
        <location evidence="1">Cytoplasm</location>
        <location evidence="1">Cytoskeleton</location>
    </subcellularLocation>
</comment>
<dbReference type="SMART" id="SM00320">
    <property type="entry name" value="WD40"/>
    <property type="match status" value="6"/>
</dbReference>
<dbReference type="InterPro" id="IPR036322">
    <property type="entry name" value="WD40_repeat_dom_sf"/>
</dbReference>
<dbReference type="PANTHER" id="PTHR12442">
    <property type="entry name" value="DYNEIN INTERMEDIATE CHAIN"/>
    <property type="match status" value="1"/>
</dbReference>
<dbReference type="GO" id="GO:0005868">
    <property type="term" value="C:cytoplasmic dynein complex"/>
    <property type="evidence" value="ECO:0007669"/>
    <property type="project" value="InterPro"/>
</dbReference>
<organism evidence="9 10">
    <name type="scientific">Ciona savignyi</name>
    <name type="common">Pacific transparent sea squirt</name>
    <dbReference type="NCBI Taxonomy" id="51511"/>
    <lineage>
        <taxon>Eukaryota</taxon>
        <taxon>Metazoa</taxon>
        <taxon>Chordata</taxon>
        <taxon>Tunicata</taxon>
        <taxon>Ascidiacea</taxon>
        <taxon>Phlebobranchia</taxon>
        <taxon>Cionidae</taxon>
        <taxon>Ciona</taxon>
    </lineage>
</organism>
<dbReference type="InterPro" id="IPR025956">
    <property type="entry name" value="DYNC1I1/DYNC1I2"/>
</dbReference>
<feature type="repeat" description="WD" evidence="7">
    <location>
        <begin position="529"/>
        <end position="571"/>
    </location>
</feature>
<dbReference type="FunFam" id="2.130.10.10:FF:000026">
    <property type="entry name" value="cytoplasmic dynein 1 intermediate chain 2 isoform X2"/>
    <property type="match status" value="1"/>
</dbReference>
<dbReference type="InterPro" id="IPR015943">
    <property type="entry name" value="WD40/YVTN_repeat-like_dom_sf"/>
</dbReference>
<dbReference type="InterPro" id="IPR050687">
    <property type="entry name" value="Dynein_IC"/>
</dbReference>
<dbReference type="Ensembl" id="ENSCSAVT00000010954.1">
    <property type="protein sequence ID" value="ENSCSAVP00000010823.1"/>
    <property type="gene ID" value="ENSCSAVG00000006349.1"/>
</dbReference>
<dbReference type="PROSITE" id="PS50082">
    <property type="entry name" value="WD_REPEATS_2"/>
    <property type="match status" value="2"/>
</dbReference>
<keyword evidence="6" id="KW-0206">Cytoskeleton</keyword>
<dbReference type="GO" id="GO:0045504">
    <property type="term" value="F:dynein heavy chain binding"/>
    <property type="evidence" value="ECO:0007669"/>
    <property type="project" value="TreeGrafter"/>
</dbReference>
<sequence>MSDRSDRKAELERKKARLAQIRAEKQKKAPPKKVRRSEGKYILRVSVAVSSDLDKKRKETEDLLRTVGIDYSTTGNYVTLLRLSKCFYESFSFFQLSPSPATPVSPKKVQERDGGDSQYYRPSMDWDLEPSLVELQGGSIIPSWQPKATKLAQSKITLTSIPPKEVVTYSKECQTPVETQQPDSEENVKDVAQEKEDRADELSLEEEEQQLETAIRELSEQEKEIIESSDDFVQFLSRSSRFMDRALSHRIDLFTEYSSQVEEESEVDRGMKLSINRIFSDERWSRHRMVTSLDWSTHHPELCLASYGNNEEAPYEPEGVALVWNSKYKTTTPEYTFHCQSSVTSACFAKFHPNLVIGGTYSGQIVMWDNRSNKRTAQRSKLSTAAHTHPVYCMDVVGTQNAHNLISVSTDGKMCSWSLDMLTQPLEAMELQHKQSKSVAVMSMAFQLNNVNNFAIGAEDGSLYTACRHGSKTGINELYEGHSGPVSGIDFHRSSGQLDFSHLLLTSSFDWTIKLWSLKSGSRTCLHSFQDHSDCVYDVAWSPVHPSLFASGDCSGRLDLWNMNSDTEVPVVSTIIDSAPAINKLRWNSTGNHIAIGDSTGRVHLCDVGEQLSQPRPDEWTRFVRSLTDIRNSHQEEEEARNVTRAL</sequence>
<evidence type="ECO:0000256" key="6">
    <source>
        <dbReference type="ARBA" id="ARBA00023212"/>
    </source>
</evidence>
<keyword evidence="5" id="KW-0677">Repeat</keyword>
<dbReference type="GeneTree" id="ENSGT00940000155442"/>
<feature type="region of interest" description="Disordered" evidence="8">
    <location>
        <begin position="175"/>
        <end position="205"/>
    </location>
</feature>
<protein>
    <submittedName>
        <fullName evidence="9">Uncharacterized protein</fullName>
    </submittedName>
</protein>
<feature type="compositionally biased region" description="Basic and acidic residues" evidence="8">
    <location>
        <begin position="186"/>
        <end position="201"/>
    </location>
</feature>
<dbReference type="FunFam" id="2.130.10.10:FF:001896">
    <property type="entry name" value="Cytoplasmic dynein 1 intermediate chain"/>
    <property type="match status" value="1"/>
</dbReference>
<dbReference type="GO" id="GO:0010970">
    <property type="term" value="P:transport along microtubule"/>
    <property type="evidence" value="ECO:0007669"/>
    <property type="project" value="TreeGrafter"/>
</dbReference>
<reference evidence="9" key="3">
    <citation type="submission" date="2025-09" db="UniProtKB">
        <authorList>
            <consortium name="Ensembl"/>
        </authorList>
    </citation>
    <scope>IDENTIFICATION</scope>
</reference>
<dbReference type="InterPro" id="IPR001680">
    <property type="entry name" value="WD40_rpt"/>
</dbReference>
<proteinExistence type="inferred from homology"/>